<dbReference type="InterPro" id="IPR013211">
    <property type="entry name" value="LVIVD"/>
</dbReference>
<dbReference type="AlphaFoldDB" id="A0A2T3FN02"/>
<dbReference type="EMBL" id="JAJDKQ010000003">
    <property type="protein sequence ID" value="MCB8560894.1"/>
    <property type="molecule type" value="Genomic_DNA"/>
</dbReference>
<evidence type="ECO:0000313" key="2">
    <source>
        <dbReference type="EMBL" id="PST36654.1"/>
    </source>
</evidence>
<name>A0A2T3FN02_9FIRM</name>
<evidence type="ECO:0000313" key="1">
    <source>
        <dbReference type="EMBL" id="MCB8560894.1"/>
    </source>
</evidence>
<dbReference type="RefSeq" id="WP_107030575.1">
    <property type="nucleotide sequence ID" value="NZ_CAKMUM010000011.1"/>
</dbReference>
<keyword evidence="3" id="KW-1185">Reference proteome</keyword>
<dbReference type="EMBL" id="PYLQ01000026">
    <property type="protein sequence ID" value="PST36654.1"/>
    <property type="molecule type" value="Genomic_DNA"/>
</dbReference>
<dbReference type="Proteomes" id="UP001197827">
    <property type="component" value="Unassembled WGS sequence"/>
</dbReference>
<comment type="caution">
    <text evidence="2">The sequence shown here is derived from an EMBL/GenBank/DDBJ whole genome shotgun (WGS) entry which is preliminary data.</text>
</comment>
<proteinExistence type="predicted"/>
<dbReference type="Proteomes" id="UP000240974">
    <property type="component" value="Unassembled WGS sequence"/>
</dbReference>
<gene>
    <name evidence="2" type="ORF">C7U54_12950</name>
    <name evidence="1" type="ORF">LJD74_02580</name>
</gene>
<sequence length="461" mass="51537">MSQRKEMLMKNMEFVAYEGLNGKPGFQMTLHKSKEDRYYLYVACFRHNGFNIIDVTDPYHPTPSKWVEGPWVKEGIKDGQSLPKIQSGDGYLITAHGGTMDVLHGTPKGNTLPFWGGMMIWDIETDPMNPKLLGKFECKGMAGVHRFFYNGGRYVYCVGNKPGFLTFILRIIDIQDPTHPVEVGSWWADNQYRANKPGGGHVAFGSKEFLEMATVHAVTVKDHICYAAVANFGACQIDVSDPTNPQLIGYLPMNPPFGGGAAGMSIHTYMPLGDLPYAVVSTEGERPRYFSNENKDGLFKKLVTQPMNTIGIVETTDPTNPSLISIFPYPEVPVGYTHGKNFNIVDGVRVPFGPHNLFDAFGKDCYEPYKGLIYNCYFGAGLRVFDTTDPFIPKEIAYFMPPDPEVDLFNNEDGTLLPGSKVAITEDCLVDDRGFIYVDTFQDGLYIVKLKMEDSYENLCL</sequence>
<protein>
    <submittedName>
        <fullName evidence="2">Uncharacterized protein</fullName>
    </submittedName>
</protein>
<reference evidence="1" key="2">
    <citation type="submission" date="2021-10" db="EMBL/GenBank/DDBJ databases">
        <title>Collection of gut derived symbiotic bacterial strains cultured from healthy donors.</title>
        <authorList>
            <person name="Lin H."/>
            <person name="Littmann E."/>
            <person name="Kohout C."/>
            <person name="Pamer E.G."/>
        </authorList>
    </citation>
    <scope>NUCLEOTIDE SEQUENCE</scope>
    <source>
        <strain evidence="1">DFI.5.2</strain>
    </source>
</reference>
<reference evidence="2 3" key="1">
    <citation type="journal article" date="2019" name="Int. J. Syst. Evol. Microbiol.">
        <title>Faecalibacillus intestinalis gen. nov., sp. nov. and Faecalibacillus faecis sp. nov., isolated from human faeces.</title>
        <authorList>
            <person name="Seo B."/>
            <person name="Jeon K."/>
            <person name="Baek I."/>
            <person name="Lee Y.M."/>
            <person name="Baek K."/>
            <person name="Ko G."/>
        </authorList>
    </citation>
    <scope>NUCLEOTIDE SEQUENCE [LARGE SCALE GENOMIC DNA]</scope>
    <source>
        <strain evidence="2 3">SNUG30099</strain>
    </source>
</reference>
<accession>A0A2T3FN02</accession>
<organism evidence="2 3">
    <name type="scientific">Faecalibacillus intestinalis</name>
    <dbReference type="NCBI Taxonomy" id="1982626"/>
    <lineage>
        <taxon>Bacteria</taxon>
        <taxon>Bacillati</taxon>
        <taxon>Bacillota</taxon>
        <taxon>Erysipelotrichia</taxon>
        <taxon>Erysipelotrichales</taxon>
        <taxon>Coprobacillaceae</taxon>
        <taxon>Faecalibacillus</taxon>
    </lineage>
</organism>
<evidence type="ECO:0000313" key="3">
    <source>
        <dbReference type="Proteomes" id="UP000240974"/>
    </source>
</evidence>
<dbReference type="SUPFAM" id="SSF101908">
    <property type="entry name" value="Putative isomerase YbhE"/>
    <property type="match status" value="1"/>
</dbReference>
<dbReference type="Pfam" id="PF08309">
    <property type="entry name" value="LVIVD"/>
    <property type="match status" value="3"/>
</dbReference>